<dbReference type="Gene3D" id="4.10.240.10">
    <property type="entry name" value="Zn(2)-C6 fungal-type DNA-binding domain"/>
    <property type="match status" value="1"/>
</dbReference>
<dbReference type="OrthoDB" id="5350673at2759"/>
<evidence type="ECO:0000313" key="5">
    <source>
        <dbReference type="EMBL" id="KAF1811793.1"/>
    </source>
</evidence>
<evidence type="ECO:0000259" key="4">
    <source>
        <dbReference type="PROSITE" id="PS50048"/>
    </source>
</evidence>
<keyword evidence="3" id="KW-0472">Membrane</keyword>
<dbReference type="PANTHER" id="PTHR47657">
    <property type="entry name" value="STEROL REGULATORY ELEMENT-BINDING PROTEIN ECM22"/>
    <property type="match status" value="1"/>
</dbReference>
<reference evidence="7" key="2">
    <citation type="submission" date="2020-04" db="EMBL/GenBank/DDBJ databases">
        <authorList>
            <consortium name="NCBI Genome Project"/>
        </authorList>
    </citation>
    <scope>NUCLEOTIDE SEQUENCE</scope>
    <source>
        <strain evidence="7">CBS 781.70</strain>
    </source>
</reference>
<dbReference type="GeneID" id="54423496"/>
<accession>A0A6G1G179</accession>
<proteinExistence type="predicted"/>
<dbReference type="SMART" id="SM00066">
    <property type="entry name" value="GAL4"/>
    <property type="match status" value="1"/>
</dbReference>
<sequence length="552" mass="62270">MYPRKPHQKTRTGCVTCKRRRIKCDETKPCCLNCTKMGLDCAYQPVPPSSAASRSQSRALTRRRPTLDTSSCSPPPILGPQGIMFAKAYDAFSRDDLHLFHHFSHFTSQTITDQIPLQKLWQFEIPIIALKHDFLLNGLLAVSALHIAHVKTQKNDLSGRDELYKAAAHWQGQALSLYRVNMESITIANCHALFAFSLLLICQVFAVPRKEGGIFHANTQADLRNRSPLTPSSPGQSAQTQGTFQTSPQFGPDASARIQPSSLVAQPEWIRLVRGARLVIHPAIPWIAQGPLKDFLYVNARTWTTTARPETDKAIEWDRRLSELEDLWRQEGETRRQPEQLTIENRLSHLVAVPKTGTTSYEGTEALSDSSPLSVTVSEPDGYGNHHESPTLGSGILRPVGTISVENRLDPSRGISPFTWMISPERLVDREAEILTYNRALMELRITFARLSHPAPKTKDPKFAPKVPIMSVVFMWLFSLPEAYVDLLETQQMPALILMAHYAMLLYRLDEVWMFEGIGRDLVLSICEMVEHADGGKWNKWLEWPKECIGMK</sequence>
<dbReference type="SUPFAM" id="SSF57701">
    <property type="entry name" value="Zn2/Cys6 DNA-binding domain"/>
    <property type="match status" value="1"/>
</dbReference>
<protein>
    <recommendedName>
        <fullName evidence="4">Zn(2)-C6 fungal-type domain-containing protein</fullName>
    </recommendedName>
</protein>
<gene>
    <name evidence="5 7" type="ORF">P152DRAFT_51606</name>
</gene>
<keyword evidence="6" id="KW-1185">Reference proteome</keyword>
<dbReference type="PROSITE" id="PS00463">
    <property type="entry name" value="ZN2_CY6_FUNGAL_1"/>
    <property type="match status" value="1"/>
</dbReference>
<feature type="compositionally biased region" description="Polar residues" evidence="2">
    <location>
        <begin position="225"/>
        <end position="249"/>
    </location>
</feature>
<evidence type="ECO:0000256" key="3">
    <source>
        <dbReference type="SAM" id="Phobius"/>
    </source>
</evidence>
<feature type="compositionally biased region" description="Low complexity" evidence="2">
    <location>
        <begin position="49"/>
        <end position="59"/>
    </location>
</feature>
<feature type="region of interest" description="Disordered" evidence="2">
    <location>
        <begin position="47"/>
        <end position="72"/>
    </location>
</feature>
<evidence type="ECO:0000256" key="2">
    <source>
        <dbReference type="SAM" id="MobiDB-lite"/>
    </source>
</evidence>
<organism evidence="5">
    <name type="scientific">Eremomyces bilateralis CBS 781.70</name>
    <dbReference type="NCBI Taxonomy" id="1392243"/>
    <lineage>
        <taxon>Eukaryota</taxon>
        <taxon>Fungi</taxon>
        <taxon>Dikarya</taxon>
        <taxon>Ascomycota</taxon>
        <taxon>Pezizomycotina</taxon>
        <taxon>Dothideomycetes</taxon>
        <taxon>Dothideomycetes incertae sedis</taxon>
        <taxon>Eremomycetales</taxon>
        <taxon>Eremomycetaceae</taxon>
        <taxon>Eremomyces</taxon>
    </lineage>
</organism>
<keyword evidence="3" id="KW-1133">Transmembrane helix</keyword>
<keyword evidence="1" id="KW-0539">Nucleus</keyword>
<dbReference type="Pfam" id="PF00172">
    <property type="entry name" value="Zn_clus"/>
    <property type="match status" value="1"/>
</dbReference>
<dbReference type="InterPro" id="IPR036864">
    <property type="entry name" value="Zn2-C6_fun-type_DNA-bd_sf"/>
</dbReference>
<dbReference type="EMBL" id="ML975160">
    <property type="protein sequence ID" value="KAF1811793.1"/>
    <property type="molecule type" value="Genomic_DNA"/>
</dbReference>
<dbReference type="GO" id="GO:0008270">
    <property type="term" value="F:zinc ion binding"/>
    <property type="evidence" value="ECO:0007669"/>
    <property type="project" value="InterPro"/>
</dbReference>
<name>A0A6G1G179_9PEZI</name>
<dbReference type="CDD" id="cd00067">
    <property type="entry name" value="GAL4"/>
    <property type="match status" value="1"/>
</dbReference>
<dbReference type="InterPro" id="IPR052400">
    <property type="entry name" value="Zn2-C6_fungal_TF"/>
</dbReference>
<dbReference type="PANTHER" id="PTHR47657:SF12">
    <property type="entry name" value="ZN(II)2CYS6 TRANSCRIPTION FACTOR (EUROFUNG)"/>
    <property type="match status" value="1"/>
</dbReference>
<reference evidence="5 7" key="1">
    <citation type="submission" date="2020-01" db="EMBL/GenBank/DDBJ databases">
        <authorList>
            <consortium name="DOE Joint Genome Institute"/>
            <person name="Haridas S."/>
            <person name="Albert R."/>
            <person name="Binder M."/>
            <person name="Bloem J."/>
            <person name="Labutti K."/>
            <person name="Salamov A."/>
            <person name="Andreopoulos B."/>
            <person name="Baker S.E."/>
            <person name="Barry K."/>
            <person name="Bills G."/>
            <person name="Bluhm B.H."/>
            <person name="Cannon C."/>
            <person name="Castanera R."/>
            <person name="Culley D.E."/>
            <person name="Daum C."/>
            <person name="Ezra D."/>
            <person name="Gonzalez J.B."/>
            <person name="Henrissat B."/>
            <person name="Kuo A."/>
            <person name="Liang C."/>
            <person name="Lipzen A."/>
            <person name="Lutzoni F."/>
            <person name="Magnuson J."/>
            <person name="Mondo S."/>
            <person name="Nolan M."/>
            <person name="Ohm R."/>
            <person name="Pangilinan J."/>
            <person name="Park H.-J."/>
            <person name="Ramirez L."/>
            <person name="Alfaro M."/>
            <person name="Sun H."/>
            <person name="Tritt A."/>
            <person name="Yoshinaga Y."/>
            <person name="Zwiers L.-H."/>
            <person name="Turgeon B.G."/>
            <person name="Goodwin S.B."/>
            <person name="Spatafora J.W."/>
            <person name="Crous P.W."/>
            <person name="Grigoriev I.V."/>
        </authorList>
    </citation>
    <scope>NUCLEOTIDE SEQUENCE</scope>
    <source>
        <strain evidence="5 7">CBS 781.70</strain>
    </source>
</reference>
<dbReference type="PROSITE" id="PS50048">
    <property type="entry name" value="ZN2_CY6_FUNGAL_2"/>
    <property type="match status" value="1"/>
</dbReference>
<dbReference type="GO" id="GO:0000981">
    <property type="term" value="F:DNA-binding transcription factor activity, RNA polymerase II-specific"/>
    <property type="evidence" value="ECO:0007669"/>
    <property type="project" value="InterPro"/>
</dbReference>
<dbReference type="Proteomes" id="UP000504638">
    <property type="component" value="Unplaced"/>
</dbReference>
<dbReference type="InterPro" id="IPR001138">
    <property type="entry name" value="Zn2Cys6_DnaBD"/>
</dbReference>
<feature type="compositionally biased region" description="Polar residues" evidence="2">
    <location>
        <begin position="360"/>
        <end position="377"/>
    </location>
</feature>
<dbReference type="AlphaFoldDB" id="A0A6G1G179"/>
<feature type="region of interest" description="Disordered" evidence="2">
    <location>
        <begin position="225"/>
        <end position="256"/>
    </location>
</feature>
<keyword evidence="3" id="KW-0812">Transmembrane</keyword>
<dbReference type="RefSeq" id="XP_033533424.1">
    <property type="nucleotide sequence ID" value="XM_033682926.1"/>
</dbReference>
<feature type="region of interest" description="Disordered" evidence="2">
    <location>
        <begin position="360"/>
        <end position="380"/>
    </location>
</feature>
<evidence type="ECO:0000313" key="7">
    <source>
        <dbReference type="RefSeq" id="XP_033533424.1"/>
    </source>
</evidence>
<reference evidence="7" key="3">
    <citation type="submission" date="2025-04" db="UniProtKB">
        <authorList>
            <consortium name="RefSeq"/>
        </authorList>
    </citation>
    <scope>IDENTIFICATION</scope>
    <source>
        <strain evidence="7">CBS 781.70</strain>
    </source>
</reference>
<evidence type="ECO:0000313" key="6">
    <source>
        <dbReference type="Proteomes" id="UP000504638"/>
    </source>
</evidence>
<evidence type="ECO:0000256" key="1">
    <source>
        <dbReference type="ARBA" id="ARBA00023242"/>
    </source>
</evidence>
<feature type="domain" description="Zn(2)-C6 fungal-type" evidence="4">
    <location>
        <begin position="13"/>
        <end position="43"/>
    </location>
</feature>
<feature type="transmembrane region" description="Helical" evidence="3">
    <location>
        <begin position="185"/>
        <end position="207"/>
    </location>
</feature>